<dbReference type="Proteomes" id="UP001152795">
    <property type="component" value="Unassembled WGS sequence"/>
</dbReference>
<dbReference type="AlphaFoldDB" id="A0A7D9M5I8"/>
<dbReference type="SUPFAM" id="SSF52540">
    <property type="entry name" value="P-loop containing nucleoside triphosphate hydrolases"/>
    <property type="match status" value="1"/>
</dbReference>
<dbReference type="OrthoDB" id="413460at2759"/>
<dbReference type="PANTHER" id="PTHR45629">
    <property type="entry name" value="SNF2/RAD54 FAMILY MEMBER"/>
    <property type="match status" value="1"/>
</dbReference>
<dbReference type="GO" id="GO:0015616">
    <property type="term" value="F:DNA translocase activity"/>
    <property type="evidence" value="ECO:0007669"/>
    <property type="project" value="TreeGrafter"/>
</dbReference>
<dbReference type="InterPro" id="IPR014001">
    <property type="entry name" value="Helicase_ATP-bd"/>
</dbReference>
<comment type="caution">
    <text evidence="1">The sequence shown here is derived from an EMBL/GenBank/DDBJ whole genome shotgun (WGS) entry which is preliminary data.</text>
</comment>
<name>A0A7D9M5I8_PARCT</name>
<dbReference type="GO" id="GO:0005524">
    <property type="term" value="F:ATP binding"/>
    <property type="evidence" value="ECO:0007669"/>
    <property type="project" value="InterPro"/>
</dbReference>
<evidence type="ECO:0000313" key="1">
    <source>
        <dbReference type="EMBL" id="CAB4043226.1"/>
    </source>
</evidence>
<dbReference type="InterPro" id="IPR050496">
    <property type="entry name" value="SNF2_RAD54_helicase_repair"/>
</dbReference>
<dbReference type="Pfam" id="PF00176">
    <property type="entry name" value="SNF2-rel_dom"/>
    <property type="match status" value="1"/>
</dbReference>
<accession>A0A7D9M5I8</accession>
<gene>
    <name evidence="1" type="ORF">PACLA_8A017784</name>
</gene>
<organism evidence="1 2">
    <name type="scientific">Paramuricea clavata</name>
    <name type="common">Red gorgonian</name>
    <name type="synonym">Violescent sea-whip</name>
    <dbReference type="NCBI Taxonomy" id="317549"/>
    <lineage>
        <taxon>Eukaryota</taxon>
        <taxon>Metazoa</taxon>
        <taxon>Cnidaria</taxon>
        <taxon>Anthozoa</taxon>
        <taxon>Octocorallia</taxon>
        <taxon>Malacalcyonacea</taxon>
        <taxon>Plexauridae</taxon>
        <taxon>Paramuricea</taxon>
    </lineage>
</organism>
<evidence type="ECO:0000313" key="2">
    <source>
        <dbReference type="Proteomes" id="UP001152795"/>
    </source>
</evidence>
<dbReference type="InterPro" id="IPR038718">
    <property type="entry name" value="SNF2-like_sf"/>
</dbReference>
<proteinExistence type="predicted"/>
<dbReference type="SMART" id="SM00487">
    <property type="entry name" value="DEXDc"/>
    <property type="match status" value="1"/>
</dbReference>
<dbReference type="Gene3D" id="3.40.50.10810">
    <property type="entry name" value="Tandem AAA-ATPase domain"/>
    <property type="match status" value="1"/>
</dbReference>
<reference evidence="1" key="1">
    <citation type="submission" date="2020-04" db="EMBL/GenBank/DDBJ databases">
        <authorList>
            <person name="Alioto T."/>
            <person name="Alioto T."/>
            <person name="Gomez Garrido J."/>
        </authorList>
    </citation>
    <scope>NUCLEOTIDE SEQUENCE</scope>
    <source>
        <strain evidence="1">A484AB</strain>
    </source>
</reference>
<protein>
    <submittedName>
        <fullName evidence="1">DNA excision repair ERCC-6-like</fullName>
    </submittedName>
</protein>
<feature type="non-terminal residue" evidence="1">
    <location>
        <position position="233"/>
    </location>
</feature>
<dbReference type="EMBL" id="CACRXK020031807">
    <property type="protein sequence ID" value="CAB4043226.1"/>
    <property type="molecule type" value="Genomic_DNA"/>
</dbReference>
<dbReference type="InterPro" id="IPR000330">
    <property type="entry name" value="SNF2_N"/>
</dbReference>
<dbReference type="PANTHER" id="PTHR45629:SF7">
    <property type="entry name" value="DNA EXCISION REPAIR PROTEIN ERCC-6-RELATED"/>
    <property type="match status" value="1"/>
</dbReference>
<keyword evidence="2" id="KW-1185">Reference proteome</keyword>
<dbReference type="InterPro" id="IPR027417">
    <property type="entry name" value="P-loop_NTPase"/>
</dbReference>
<dbReference type="PROSITE" id="PS51192">
    <property type="entry name" value="HELICASE_ATP_BIND_1"/>
    <property type="match status" value="1"/>
</dbReference>
<sequence length="233" mass="26845">MLEELDDENSEEEDGYVKVSNGFKLPEKIYSKLYPYQKEGIMWFWRLYEGRKGGILGDDMGLGKTIQVISFLAGMFGSGHVKNALIIMPVSLLTNWEKEFKKWAPEIRVRNFHGSNMKQRIDNLAKVQSRNGVCLTTYGLANTCHKQFSEDRYGDTFTWDYIILDEGHKIKNTANKTTIAIRAIPANNHFILTGTPIQNNLREMWALFDFVCEGQLLGTSRSFKQEYENPIVR</sequence>